<dbReference type="OrthoDB" id="5337378at2759"/>
<dbReference type="Gene3D" id="1.10.510.10">
    <property type="entry name" value="Transferase(Phosphotransferase) domain 1"/>
    <property type="match status" value="1"/>
</dbReference>
<protein>
    <recommendedName>
        <fullName evidence="1">non-specific serine/threonine protein kinase</fullName>
        <ecNumber evidence="1">2.7.11.1</ecNumber>
    </recommendedName>
</protein>
<evidence type="ECO:0000256" key="5">
    <source>
        <dbReference type="ARBA" id="ARBA00022741"/>
    </source>
</evidence>
<keyword evidence="8" id="KW-0460">Magnesium</keyword>
<dbReference type="PANTHER" id="PTHR11042:SF183">
    <property type="entry name" value="MEMBRANE-ASSOCIATED TYROSINE- AND THREONINE-SPECIFIC CDC2-INHIBITORY KINASE"/>
    <property type="match status" value="1"/>
</dbReference>
<evidence type="ECO:0000256" key="9">
    <source>
        <dbReference type="ARBA" id="ARBA00023306"/>
    </source>
</evidence>
<keyword evidence="3" id="KW-0808">Transferase</keyword>
<evidence type="ECO:0000256" key="7">
    <source>
        <dbReference type="ARBA" id="ARBA00022840"/>
    </source>
</evidence>
<keyword evidence="6" id="KW-0418">Kinase</keyword>
<evidence type="ECO:0000259" key="15">
    <source>
        <dbReference type="PROSITE" id="PS50011"/>
    </source>
</evidence>
<sequence>MANRKRGTFALPEELKTDEKLSTKKELAQRKNLPPCPPVPNKIFRKSILASNGAFDKPKPIYFDNTVELSPNYNPNLDTTYFEQLYPKHLLIGEGSFGKVYRARGVYDNRHYAIKRLKPMISFHDKYAEIRNNEKIGVHQNCVQFYMAWEEGCEVFMLLEACQMSLSDYATRNSDIPEDLLWDVLYDMCQALKYLHSKQLLHLDVKPGNIMMKSGHYKLADFGILVDLNLAPLSCKSTLSDGDSKYLAIEVLDGVYTPYCDIFGLGLSLMELAADLELPSHGPLWQQLRHEILPQSFYDRVSLGFKVIIERMLKPDYEKRPSAQKILKFSTLRSIEKRDKKKPRINYAVEYLVHDIDGVNDNNNIIDTPRCPFDINCEEYDIRLSPDGGPPRVTLSPKILFQEDTKSKTLTAEEYFASPKGTKSLNNSEDTDYSTLAITLHDSVNSDIHPMDTDELKLDDSDNLTYMMSDDEDIITSTPIIKSKINKKVLTFD</sequence>
<evidence type="ECO:0000256" key="14">
    <source>
        <dbReference type="RuleBase" id="RU000304"/>
    </source>
</evidence>
<evidence type="ECO:0000313" key="16">
    <source>
        <dbReference type="EMBL" id="CAH1103634.1"/>
    </source>
</evidence>
<proteinExistence type="inferred from homology"/>
<evidence type="ECO:0000256" key="2">
    <source>
        <dbReference type="ARBA" id="ARBA00022527"/>
    </source>
</evidence>
<dbReference type="SUPFAM" id="SSF56112">
    <property type="entry name" value="Protein kinase-like (PK-like)"/>
    <property type="match status" value="1"/>
</dbReference>
<feature type="domain" description="Protein kinase" evidence="15">
    <location>
        <begin position="86"/>
        <end position="332"/>
    </location>
</feature>
<dbReference type="GO" id="GO:0005634">
    <property type="term" value="C:nucleus"/>
    <property type="evidence" value="ECO:0007669"/>
    <property type="project" value="TreeGrafter"/>
</dbReference>
<evidence type="ECO:0000256" key="6">
    <source>
        <dbReference type="ARBA" id="ARBA00022777"/>
    </source>
</evidence>
<evidence type="ECO:0000256" key="10">
    <source>
        <dbReference type="ARBA" id="ARBA00037982"/>
    </source>
</evidence>
<keyword evidence="7 13" id="KW-0067">ATP-binding</keyword>
<comment type="catalytic activity">
    <reaction evidence="11">
        <text>L-threonyl-[protein] + ATP = O-phospho-L-threonyl-[protein] + ADP + H(+)</text>
        <dbReference type="Rhea" id="RHEA:46608"/>
        <dbReference type="Rhea" id="RHEA-COMP:11060"/>
        <dbReference type="Rhea" id="RHEA-COMP:11605"/>
        <dbReference type="ChEBI" id="CHEBI:15378"/>
        <dbReference type="ChEBI" id="CHEBI:30013"/>
        <dbReference type="ChEBI" id="CHEBI:30616"/>
        <dbReference type="ChEBI" id="CHEBI:61977"/>
        <dbReference type="ChEBI" id="CHEBI:456216"/>
        <dbReference type="EC" id="2.7.11.1"/>
    </reaction>
</comment>
<dbReference type="InterPro" id="IPR000719">
    <property type="entry name" value="Prot_kinase_dom"/>
</dbReference>
<accession>A0A9P0CK27</accession>
<dbReference type="InterPro" id="IPR008271">
    <property type="entry name" value="Ser/Thr_kinase_AS"/>
</dbReference>
<dbReference type="PROSITE" id="PS50011">
    <property type="entry name" value="PROTEIN_KINASE_DOM"/>
    <property type="match status" value="1"/>
</dbReference>
<evidence type="ECO:0000256" key="13">
    <source>
        <dbReference type="PROSITE-ProRule" id="PRU10141"/>
    </source>
</evidence>
<evidence type="ECO:0000256" key="4">
    <source>
        <dbReference type="ARBA" id="ARBA00022723"/>
    </source>
</evidence>
<evidence type="ECO:0000256" key="1">
    <source>
        <dbReference type="ARBA" id="ARBA00012513"/>
    </source>
</evidence>
<evidence type="ECO:0000256" key="8">
    <source>
        <dbReference type="ARBA" id="ARBA00022842"/>
    </source>
</evidence>
<dbReference type="GO" id="GO:0110031">
    <property type="term" value="P:negative regulation of G2/MI transition of meiotic cell cycle"/>
    <property type="evidence" value="ECO:0007669"/>
    <property type="project" value="TreeGrafter"/>
</dbReference>
<feature type="binding site" evidence="13">
    <location>
        <position position="115"/>
    </location>
    <ligand>
        <name>ATP</name>
        <dbReference type="ChEBI" id="CHEBI:30616"/>
    </ligand>
</feature>
<comment type="catalytic activity">
    <reaction evidence="12">
        <text>L-seryl-[protein] + ATP = O-phospho-L-seryl-[protein] + ADP + H(+)</text>
        <dbReference type="Rhea" id="RHEA:17989"/>
        <dbReference type="Rhea" id="RHEA-COMP:9863"/>
        <dbReference type="Rhea" id="RHEA-COMP:11604"/>
        <dbReference type="ChEBI" id="CHEBI:15378"/>
        <dbReference type="ChEBI" id="CHEBI:29999"/>
        <dbReference type="ChEBI" id="CHEBI:30616"/>
        <dbReference type="ChEBI" id="CHEBI:83421"/>
        <dbReference type="ChEBI" id="CHEBI:456216"/>
        <dbReference type="EC" id="2.7.11.1"/>
    </reaction>
</comment>
<organism evidence="16 17">
    <name type="scientific">Psylliodes chrysocephalus</name>
    <dbReference type="NCBI Taxonomy" id="3402493"/>
    <lineage>
        <taxon>Eukaryota</taxon>
        <taxon>Metazoa</taxon>
        <taxon>Ecdysozoa</taxon>
        <taxon>Arthropoda</taxon>
        <taxon>Hexapoda</taxon>
        <taxon>Insecta</taxon>
        <taxon>Pterygota</taxon>
        <taxon>Neoptera</taxon>
        <taxon>Endopterygota</taxon>
        <taxon>Coleoptera</taxon>
        <taxon>Polyphaga</taxon>
        <taxon>Cucujiformia</taxon>
        <taxon>Chrysomeloidea</taxon>
        <taxon>Chrysomelidae</taxon>
        <taxon>Galerucinae</taxon>
        <taxon>Alticini</taxon>
        <taxon>Psylliodes</taxon>
    </lineage>
</organism>
<reference evidence="16" key="1">
    <citation type="submission" date="2022-01" db="EMBL/GenBank/DDBJ databases">
        <authorList>
            <person name="King R."/>
        </authorList>
    </citation>
    <scope>NUCLEOTIDE SEQUENCE</scope>
</reference>
<dbReference type="EMBL" id="OV651826">
    <property type="protein sequence ID" value="CAH1103634.1"/>
    <property type="molecule type" value="Genomic_DNA"/>
</dbReference>
<dbReference type="GO" id="GO:0005737">
    <property type="term" value="C:cytoplasm"/>
    <property type="evidence" value="ECO:0007669"/>
    <property type="project" value="TreeGrafter"/>
</dbReference>
<dbReference type="GO" id="GO:0046872">
    <property type="term" value="F:metal ion binding"/>
    <property type="evidence" value="ECO:0007669"/>
    <property type="project" value="UniProtKB-KW"/>
</dbReference>
<dbReference type="GO" id="GO:0005524">
    <property type="term" value="F:ATP binding"/>
    <property type="evidence" value="ECO:0007669"/>
    <property type="project" value="UniProtKB-UniRule"/>
</dbReference>
<dbReference type="PROSITE" id="PS00108">
    <property type="entry name" value="PROTEIN_KINASE_ST"/>
    <property type="match status" value="1"/>
</dbReference>
<dbReference type="EC" id="2.7.11.1" evidence="1"/>
<evidence type="ECO:0000256" key="11">
    <source>
        <dbReference type="ARBA" id="ARBA00047899"/>
    </source>
</evidence>
<dbReference type="Proteomes" id="UP001153636">
    <property type="component" value="Chromosome 14"/>
</dbReference>
<dbReference type="AlphaFoldDB" id="A0A9P0CK27"/>
<gene>
    <name evidence="16" type="ORF">PSYICH_LOCUS4620</name>
</gene>
<dbReference type="InterPro" id="IPR017441">
    <property type="entry name" value="Protein_kinase_ATP_BS"/>
</dbReference>
<keyword evidence="4" id="KW-0479">Metal-binding</keyword>
<dbReference type="PROSITE" id="PS00107">
    <property type="entry name" value="PROTEIN_KINASE_ATP"/>
    <property type="match status" value="1"/>
</dbReference>
<dbReference type="GO" id="GO:0051321">
    <property type="term" value="P:meiotic cell cycle"/>
    <property type="evidence" value="ECO:0007669"/>
    <property type="project" value="TreeGrafter"/>
</dbReference>
<name>A0A9P0CK27_9CUCU</name>
<dbReference type="InterPro" id="IPR011009">
    <property type="entry name" value="Kinase-like_dom_sf"/>
</dbReference>
<keyword evidence="9" id="KW-0131">Cell cycle</keyword>
<comment type="similarity">
    <text evidence="10">Belongs to the protein kinase superfamily. Ser/Thr protein kinase family. GCN2 subfamily.</text>
</comment>
<evidence type="ECO:0000313" key="17">
    <source>
        <dbReference type="Proteomes" id="UP001153636"/>
    </source>
</evidence>
<dbReference type="PANTHER" id="PTHR11042">
    <property type="entry name" value="EUKARYOTIC TRANSLATION INITIATION FACTOR 2-ALPHA KINASE EIF2-ALPHA KINASE -RELATED"/>
    <property type="match status" value="1"/>
</dbReference>
<dbReference type="InterPro" id="IPR050339">
    <property type="entry name" value="CC_SR_Kinase"/>
</dbReference>
<dbReference type="Gene3D" id="3.30.200.20">
    <property type="entry name" value="Phosphorylase Kinase, domain 1"/>
    <property type="match status" value="1"/>
</dbReference>
<keyword evidence="5 13" id="KW-0547">Nucleotide-binding</keyword>
<evidence type="ECO:0000256" key="12">
    <source>
        <dbReference type="ARBA" id="ARBA00048679"/>
    </source>
</evidence>
<dbReference type="SMART" id="SM00220">
    <property type="entry name" value="S_TKc"/>
    <property type="match status" value="1"/>
</dbReference>
<evidence type="ECO:0000256" key="3">
    <source>
        <dbReference type="ARBA" id="ARBA00022679"/>
    </source>
</evidence>
<dbReference type="Pfam" id="PF00069">
    <property type="entry name" value="Pkinase"/>
    <property type="match status" value="1"/>
</dbReference>
<keyword evidence="17" id="KW-1185">Reference proteome</keyword>
<keyword evidence="2 14" id="KW-0723">Serine/threonine-protein kinase</keyword>
<dbReference type="GO" id="GO:0004674">
    <property type="term" value="F:protein serine/threonine kinase activity"/>
    <property type="evidence" value="ECO:0007669"/>
    <property type="project" value="UniProtKB-KW"/>
</dbReference>